<dbReference type="NCBIfam" id="NF011080">
    <property type="entry name" value="PRK14508.1-3"/>
    <property type="match status" value="1"/>
</dbReference>
<sequence length="503" mass="56309">MRLPRLSGVLLHPTSLPGPHGSGDLGPAARHFVDWLHDAGQSIWQILPLGGIGPGNSPYMSSSAFAGNLLLIDLDELRQLGWLTEADLTPDTPFDPRRIDFEALVPYRMSRLARAARHFAAAPGVHAAALAKFRTEQASWLPDYALFMALWEHHGFIDWTEWPAPLARREAEALAQARERHAERIAFYEFCQWSFFRQWKALRVYANERGVQIMGDAPIFIAHQSAEVWARQELFELDAQGRPTVVAGVPPDFFSETGQRWGNPLYRWSAHAAEGYAWWTERIRRIFEMTDLVRIDHFRGFAGYWEIPADEPTAIKGQWKPGPGGALFEAVAAALGPLPIVAEDLGVITPDVVALRQRFKFPGMLILQFAFGGPSDNTYLPHNHTADSVVYTGTHDNNTTLGWWQAASDGERHHARSYLATDDAHILPAMLRAAAASVADTAIFPMQDVLGLGAEARMNVPGVGDGSWTWRFDWNQVRPEHARALHELSRQFGRLRSSPQPKR</sequence>
<evidence type="ECO:0000313" key="11">
    <source>
        <dbReference type="EMBL" id="URI08021.1"/>
    </source>
</evidence>
<dbReference type="SUPFAM" id="SSF51445">
    <property type="entry name" value="(Trans)glycosidases"/>
    <property type="match status" value="1"/>
</dbReference>
<accession>A0ABY4S7U1</accession>
<keyword evidence="7 10" id="KW-0119">Carbohydrate metabolism</keyword>
<dbReference type="InterPro" id="IPR017853">
    <property type="entry name" value="GH"/>
</dbReference>
<evidence type="ECO:0000256" key="9">
    <source>
        <dbReference type="ARBA" id="ARBA00031501"/>
    </source>
</evidence>
<dbReference type="EC" id="2.4.1.25" evidence="3 10"/>
<evidence type="ECO:0000256" key="5">
    <source>
        <dbReference type="ARBA" id="ARBA00022676"/>
    </source>
</evidence>
<dbReference type="GO" id="GO:0004134">
    <property type="term" value="F:4-alpha-glucanotransferase activity"/>
    <property type="evidence" value="ECO:0007669"/>
    <property type="project" value="UniProtKB-EC"/>
</dbReference>
<dbReference type="Proteomes" id="UP001056201">
    <property type="component" value="Chromosome 1"/>
</dbReference>
<reference evidence="11" key="1">
    <citation type="submission" date="2022-05" db="EMBL/GenBank/DDBJ databases">
        <title>An RpoN-dependent PEP-CTERM gene is involved in floc formation of an Aquincola tertiaricarbonis strain.</title>
        <authorList>
            <person name="Qiu D."/>
            <person name="Xia M."/>
        </authorList>
    </citation>
    <scope>NUCLEOTIDE SEQUENCE</scope>
    <source>
        <strain evidence="11">RN12</strain>
    </source>
</reference>
<evidence type="ECO:0000256" key="4">
    <source>
        <dbReference type="ARBA" id="ARBA00020295"/>
    </source>
</evidence>
<dbReference type="Gene3D" id="3.20.20.80">
    <property type="entry name" value="Glycosidases"/>
    <property type="match status" value="1"/>
</dbReference>
<evidence type="ECO:0000256" key="1">
    <source>
        <dbReference type="ARBA" id="ARBA00000439"/>
    </source>
</evidence>
<organism evidence="11 12">
    <name type="scientific">Aquincola tertiaricarbonis</name>
    <dbReference type="NCBI Taxonomy" id="391953"/>
    <lineage>
        <taxon>Bacteria</taxon>
        <taxon>Pseudomonadati</taxon>
        <taxon>Pseudomonadota</taxon>
        <taxon>Betaproteobacteria</taxon>
        <taxon>Burkholderiales</taxon>
        <taxon>Sphaerotilaceae</taxon>
        <taxon>Aquincola</taxon>
    </lineage>
</organism>
<dbReference type="PANTHER" id="PTHR32438:SF5">
    <property type="entry name" value="4-ALPHA-GLUCANOTRANSFERASE DPE1, CHLOROPLASTIC_AMYLOPLASTIC"/>
    <property type="match status" value="1"/>
</dbReference>
<evidence type="ECO:0000256" key="6">
    <source>
        <dbReference type="ARBA" id="ARBA00022679"/>
    </source>
</evidence>
<dbReference type="RefSeq" id="WP_250196243.1">
    <property type="nucleotide sequence ID" value="NZ_CP097635.1"/>
</dbReference>
<dbReference type="NCBIfam" id="TIGR00217">
    <property type="entry name" value="malQ"/>
    <property type="match status" value="1"/>
</dbReference>
<evidence type="ECO:0000313" key="12">
    <source>
        <dbReference type="Proteomes" id="UP001056201"/>
    </source>
</evidence>
<keyword evidence="5 10" id="KW-0328">Glycosyltransferase</keyword>
<evidence type="ECO:0000256" key="10">
    <source>
        <dbReference type="RuleBase" id="RU361207"/>
    </source>
</evidence>
<dbReference type="Pfam" id="PF02446">
    <property type="entry name" value="Glyco_hydro_77"/>
    <property type="match status" value="1"/>
</dbReference>
<keyword evidence="6 10" id="KW-0808">Transferase</keyword>
<comment type="catalytic activity">
    <reaction evidence="1 10">
        <text>Transfers a segment of a (1-&gt;4)-alpha-D-glucan to a new position in an acceptor, which may be glucose or a (1-&gt;4)-alpha-D-glucan.</text>
        <dbReference type="EC" id="2.4.1.25"/>
    </reaction>
</comment>
<keyword evidence="12" id="KW-1185">Reference proteome</keyword>
<dbReference type="PANTHER" id="PTHR32438">
    <property type="entry name" value="4-ALPHA-GLUCANOTRANSFERASE DPE1, CHLOROPLASTIC/AMYLOPLASTIC"/>
    <property type="match status" value="1"/>
</dbReference>
<gene>
    <name evidence="11" type="primary">malQ</name>
    <name evidence="11" type="ORF">MW290_05415</name>
</gene>
<protein>
    <recommendedName>
        <fullName evidence="4 10">4-alpha-glucanotransferase</fullName>
        <ecNumber evidence="3 10">2.4.1.25</ecNumber>
    </recommendedName>
    <alternativeName>
        <fullName evidence="8 10">Amylomaltase</fullName>
    </alternativeName>
    <alternativeName>
        <fullName evidence="9 10">Disproportionating enzyme</fullName>
    </alternativeName>
</protein>
<proteinExistence type="inferred from homology"/>
<evidence type="ECO:0000256" key="3">
    <source>
        <dbReference type="ARBA" id="ARBA00012560"/>
    </source>
</evidence>
<dbReference type="InterPro" id="IPR003385">
    <property type="entry name" value="Glyco_hydro_77"/>
</dbReference>
<dbReference type="EMBL" id="CP097635">
    <property type="protein sequence ID" value="URI08021.1"/>
    <property type="molecule type" value="Genomic_DNA"/>
</dbReference>
<name>A0ABY4S7U1_AQUTE</name>
<evidence type="ECO:0000256" key="2">
    <source>
        <dbReference type="ARBA" id="ARBA00005684"/>
    </source>
</evidence>
<comment type="similarity">
    <text evidence="2 10">Belongs to the disproportionating enzyme family.</text>
</comment>
<evidence type="ECO:0000256" key="7">
    <source>
        <dbReference type="ARBA" id="ARBA00023277"/>
    </source>
</evidence>
<evidence type="ECO:0000256" key="8">
    <source>
        <dbReference type="ARBA" id="ARBA00031423"/>
    </source>
</evidence>